<feature type="domain" description="YhfM-like" evidence="1">
    <location>
        <begin position="41"/>
        <end position="133"/>
    </location>
</feature>
<evidence type="ECO:0000259" key="1">
    <source>
        <dbReference type="Pfam" id="PF26353"/>
    </source>
</evidence>
<reference evidence="3" key="1">
    <citation type="journal article" date="2019" name="Int. J. Syst. Evol. Microbiol.">
        <title>The Global Catalogue of Microorganisms (GCM) 10K type strain sequencing project: providing services to taxonomists for standard genome sequencing and annotation.</title>
        <authorList>
            <consortium name="The Broad Institute Genomics Platform"/>
            <consortium name="The Broad Institute Genome Sequencing Center for Infectious Disease"/>
            <person name="Wu L."/>
            <person name="Ma J."/>
        </authorList>
    </citation>
    <scope>NUCLEOTIDE SEQUENCE [LARGE SCALE GENOMIC DNA]</scope>
    <source>
        <strain evidence="3">NBRC 106396</strain>
    </source>
</reference>
<dbReference type="Proteomes" id="UP001596549">
    <property type="component" value="Unassembled WGS sequence"/>
</dbReference>
<dbReference type="PROSITE" id="PS51257">
    <property type="entry name" value="PROKAR_LIPOPROTEIN"/>
    <property type="match status" value="1"/>
</dbReference>
<comment type="caution">
    <text evidence="2">The sequence shown here is derived from an EMBL/GenBank/DDBJ whole genome shotgun (WGS) entry which is preliminary data.</text>
</comment>
<proteinExistence type="predicted"/>
<organism evidence="2 3">
    <name type="scientific">Fictibacillus iocasae</name>
    <dbReference type="NCBI Taxonomy" id="2715437"/>
    <lineage>
        <taxon>Bacteria</taxon>
        <taxon>Bacillati</taxon>
        <taxon>Bacillota</taxon>
        <taxon>Bacilli</taxon>
        <taxon>Bacillales</taxon>
        <taxon>Fictibacillaceae</taxon>
        <taxon>Fictibacillus</taxon>
    </lineage>
</organism>
<sequence>MKIWKFITMLVVIVSLGACYLNQTESKERSAVTETPPSQNITLYDKKNSLQYVVSSEQDSAAFTGAVKGAKKMGGIMNMAEPSYEFTINKDMYSLWLSPEKGSTAAIMNYQDTHTVYRVNGRLAEELKAAVSHIMEQQRKLG</sequence>
<keyword evidence="3" id="KW-1185">Reference proteome</keyword>
<dbReference type="Pfam" id="PF26353">
    <property type="entry name" value="YhfM"/>
    <property type="match status" value="1"/>
</dbReference>
<evidence type="ECO:0000313" key="3">
    <source>
        <dbReference type="Proteomes" id="UP001596549"/>
    </source>
</evidence>
<accession>A0ABW2NQQ5</accession>
<dbReference type="EMBL" id="JBHTCP010000013">
    <property type="protein sequence ID" value="MFC7371478.1"/>
    <property type="molecule type" value="Genomic_DNA"/>
</dbReference>
<gene>
    <name evidence="2" type="ORF">ACFQPF_07305</name>
</gene>
<dbReference type="InterPro" id="IPR058780">
    <property type="entry name" value="YhfM-like_dom"/>
</dbReference>
<name>A0ABW2NQQ5_9BACL</name>
<dbReference type="RefSeq" id="WP_379748082.1">
    <property type="nucleotide sequence ID" value="NZ_JBHTCP010000013.1"/>
</dbReference>
<protein>
    <recommendedName>
        <fullName evidence="1">YhfM-like domain-containing protein</fullName>
    </recommendedName>
</protein>
<evidence type="ECO:0000313" key="2">
    <source>
        <dbReference type="EMBL" id="MFC7371478.1"/>
    </source>
</evidence>